<dbReference type="CDD" id="cd00144">
    <property type="entry name" value="MPP_PPP_family"/>
    <property type="match status" value="1"/>
</dbReference>
<dbReference type="Pfam" id="PF00149">
    <property type="entry name" value="Metallophos"/>
    <property type="match status" value="1"/>
</dbReference>
<dbReference type="AlphaFoldDB" id="A0A0J8A5I7"/>
<dbReference type="InterPro" id="IPR050126">
    <property type="entry name" value="Ap4A_hydrolase"/>
</dbReference>
<dbReference type="GO" id="GO:0016791">
    <property type="term" value="F:phosphatase activity"/>
    <property type="evidence" value="ECO:0007669"/>
    <property type="project" value="TreeGrafter"/>
</dbReference>
<dbReference type="RefSeq" id="WP_059153588.1">
    <property type="nucleotide sequence ID" value="NZ_KQ130461.1"/>
</dbReference>
<dbReference type="PATRIC" id="fig|1114963.3.peg.4888"/>
<dbReference type="SUPFAM" id="SSF56300">
    <property type="entry name" value="Metallo-dependent phosphatases"/>
    <property type="match status" value="1"/>
</dbReference>
<name>A0A0J8A5I7_9SPHN</name>
<dbReference type="GO" id="GO:0008803">
    <property type="term" value="F:bis(5'-nucleosyl)-tetraphosphatase (symmetrical) activity"/>
    <property type="evidence" value="ECO:0007669"/>
    <property type="project" value="TreeGrafter"/>
</dbReference>
<dbReference type="GO" id="GO:0005737">
    <property type="term" value="C:cytoplasm"/>
    <property type="evidence" value="ECO:0007669"/>
    <property type="project" value="TreeGrafter"/>
</dbReference>
<organism evidence="2 3">
    <name type="scientific">Novosphingobium barchaimii LL02</name>
    <dbReference type="NCBI Taxonomy" id="1114963"/>
    <lineage>
        <taxon>Bacteria</taxon>
        <taxon>Pseudomonadati</taxon>
        <taxon>Pseudomonadota</taxon>
        <taxon>Alphaproteobacteria</taxon>
        <taxon>Sphingomonadales</taxon>
        <taxon>Sphingomonadaceae</taxon>
        <taxon>Novosphingobium</taxon>
    </lineage>
</organism>
<accession>A0A0J8A5I7</accession>
<comment type="caution">
    <text evidence="2">The sequence shown here is derived from an EMBL/GenBank/DDBJ whole genome shotgun (WGS) entry which is preliminary data.</text>
</comment>
<protein>
    <recommendedName>
        <fullName evidence="1">Calcineurin-like phosphoesterase domain-containing protein</fullName>
    </recommendedName>
</protein>
<sequence>MLAKIFSRFVKAPRPAARAPDGRRLYAIGDIHGHLDLLDGLLAQIRADEAARGGPKGELIFLGDLINRGPQSAQVIDRLIALKAERPETRFLLGNHEEAFLTALDGHRDALRFFDRIGGSETILNYGIAPHAYEAADFSELATMLQAAVPSAHRAFLEGFEDMIVEGNYVFVHAGVRPGIPLEKQRANDLRWIRDDFLRAPGNKNRPIIPGMLIIHGHTIFEKIVEHPGRIGLDTGAYRSGILTAMGFEGGERWILQQSCQQPQHKGA</sequence>
<dbReference type="EMBL" id="JACU01000015">
    <property type="protein sequence ID" value="KMS50690.1"/>
    <property type="molecule type" value="Genomic_DNA"/>
</dbReference>
<dbReference type="OrthoDB" id="9807890at2"/>
<dbReference type="Gene3D" id="3.60.21.10">
    <property type="match status" value="1"/>
</dbReference>
<reference evidence="2 3" key="1">
    <citation type="journal article" date="2015" name="G3 (Bethesda)">
        <title>Insights into Ongoing Evolution of the Hexachlorocyclohexane Catabolic Pathway from Comparative Genomics of Ten Sphingomonadaceae Strains.</title>
        <authorList>
            <person name="Pearce S.L."/>
            <person name="Oakeshott J.G."/>
            <person name="Pandey G."/>
        </authorList>
    </citation>
    <scope>NUCLEOTIDE SEQUENCE [LARGE SCALE GENOMIC DNA]</scope>
    <source>
        <strain evidence="2 3">LL02</strain>
    </source>
</reference>
<evidence type="ECO:0000313" key="2">
    <source>
        <dbReference type="EMBL" id="KMS50690.1"/>
    </source>
</evidence>
<dbReference type="PANTHER" id="PTHR42850">
    <property type="entry name" value="METALLOPHOSPHOESTERASE"/>
    <property type="match status" value="1"/>
</dbReference>
<evidence type="ECO:0000259" key="1">
    <source>
        <dbReference type="Pfam" id="PF00149"/>
    </source>
</evidence>
<dbReference type="InterPro" id="IPR004843">
    <property type="entry name" value="Calcineurin-like_PHP"/>
</dbReference>
<feature type="domain" description="Calcineurin-like phosphoesterase" evidence="1">
    <location>
        <begin position="24"/>
        <end position="195"/>
    </location>
</feature>
<proteinExistence type="predicted"/>
<evidence type="ECO:0000313" key="3">
    <source>
        <dbReference type="Proteomes" id="UP000052268"/>
    </source>
</evidence>
<dbReference type="InterPro" id="IPR029052">
    <property type="entry name" value="Metallo-depent_PP-like"/>
</dbReference>
<keyword evidence="3" id="KW-1185">Reference proteome</keyword>
<dbReference type="Proteomes" id="UP000052268">
    <property type="component" value="Unassembled WGS sequence"/>
</dbReference>
<dbReference type="GO" id="GO:0110154">
    <property type="term" value="P:RNA decapping"/>
    <property type="evidence" value="ECO:0007669"/>
    <property type="project" value="TreeGrafter"/>
</dbReference>
<gene>
    <name evidence="2" type="ORF">V474_06215</name>
</gene>
<dbReference type="PANTHER" id="PTHR42850:SF4">
    <property type="entry name" value="ZINC-DEPENDENT ENDOPOLYPHOSPHATASE"/>
    <property type="match status" value="1"/>
</dbReference>